<feature type="domain" description="ChlI/MoxR AAA lid" evidence="6">
    <location>
        <begin position="269"/>
        <end position="329"/>
    </location>
</feature>
<keyword evidence="1" id="KW-0547">Nucleotide-binding</keyword>
<name>A0A518GR56_9PLAN</name>
<dbReference type="GO" id="GO:0016887">
    <property type="term" value="F:ATP hydrolysis activity"/>
    <property type="evidence" value="ECO:0007669"/>
    <property type="project" value="InterPro"/>
</dbReference>
<feature type="domain" description="ATPase AAA-3" evidence="5">
    <location>
        <begin position="70"/>
        <end position="200"/>
    </location>
</feature>
<feature type="region of interest" description="Disordered" evidence="4">
    <location>
        <begin position="1"/>
        <end position="33"/>
    </location>
</feature>
<accession>A0A518GR56</accession>
<dbReference type="KEGG" id="peh:Spb1_30150"/>
<dbReference type="PANTHER" id="PTHR42759">
    <property type="entry name" value="MOXR FAMILY PROTEIN"/>
    <property type="match status" value="1"/>
</dbReference>
<evidence type="ECO:0000259" key="5">
    <source>
        <dbReference type="Pfam" id="PF07726"/>
    </source>
</evidence>
<dbReference type="Gene3D" id="1.10.8.80">
    <property type="entry name" value="Magnesium chelatase subunit I, C-Terminal domain"/>
    <property type="match status" value="1"/>
</dbReference>
<dbReference type="AlphaFoldDB" id="A0A518GR56"/>
<sequence>MNNAVIDNSSRWSRSANEHDPAHRMNPAGENDLANFRQKIDQLRSRLNSALLGKPAVVEYVLASLLAQGHVLLEDKPGLGKTTLAIALSQSIGSRFRRVQCTPDLLPSDLTGFNIYNQKTQEFEFQKGPVFTEVLLADEINRATPRTQSALLEAMAEKQVTIDGMTYQLPATFFVIATQNPHEQHGTYPLPEAQLDRFAMKLSIGYPQQDDEARMLAAAVKSSPEQVKSVRTTADESCLTPAELLHLQQLTAAIHVQPNVQNYLVQVARASRNHPRIALGLSPRALLIWQRLGQAWAWLQGRDFVTPSDLQEVAYPVLAVRLVIDEDSTEKMITELISSVPVP</sequence>
<evidence type="ECO:0000256" key="1">
    <source>
        <dbReference type="ARBA" id="ARBA00022741"/>
    </source>
</evidence>
<keyword evidence="7" id="KW-0347">Helicase</keyword>
<organism evidence="7 8">
    <name type="scientific">Planctopirus ephydatiae</name>
    <dbReference type="NCBI Taxonomy" id="2528019"/>
    <lineage>
        <taxon>Bacteria</taxon>
        <taxon>Pseudomonadati</taxon>
        <taxon>Planctomycetota</taxon>
        <taxon>Planctomycetia</taxon>
        <taxon>Planctomycetales</taxon>
        <taxon>Planctomycetaceae</taxon>
        <taxon>Planctopirus</taxon>
    </lineage>
</organism>
<evidence type="ECO:0000256" key="3">
    <source>
        <dbReference type="ARBA" id="ARBA00061607"/>
    </source>
</evidence>
<dbReference type="PANTHER" id="PTHR42759:SF5">
    <property type="entry name" value="METHANOL DEHYDROGENASE REGULATOR"/>
    <property type="match status" value="1"/>
</dbReference>
<evidence type="ECO:0000256" key="4">
    <source>
        <dbReference type="SAM" id="MobiDB-lite"/>
    </source>
</evidence>
<keyword evidence="2" id="KW-0067">ATP-binding</keyword>
<dbReference type="FunFam" id="3.40.50.300:FF:000640">
    <property type="entry name" value="MoxR family ATPase"/>
    <property type="match status" value="1"/>
</dbReference>
<dbReference type="InterPro" id="IPR027417">
    <property type="entry name" value="P-loop_NTPase"/>
</dbReference>
<dbReference type="InterPro" id="IPR011703">
    <property type="entry name" value="ATPase_AAA-3"/>
</dbReference>
<gene>
    <name evidence="7" type="ORF">Spb1_30150</name>
</gene>
<dbReference type="GO" id="GO:0004386">
    <property type="term" value="F:helicase activity"/>
    <property type="evidence" value="ECO:0007669"/>
    <property type="project" value="UniProtKB-KW"/>
</dbReference>
<dbReference type="GO" id="GO:0005524">
    <property type="term" value="F:ATP binding"/>
    <property type="evidence" value="ECO:0007669"/>
    <property type="project" value="UniProtKB-KW"/>
</dbReference>
<evidence type="ECO:0000256" key="2">
    <source>
        <dbReference type="ARBA" id="ARBA00022840"/>
    </source>
</evidence>
<feature type="compositionally biased region" description="Polar residues" evidence="4">
    <location>
        <begin position="1"/>
        <end position="15"/>
    </location>
</feature>
<dbReference type="InterPro" id="IPR050764">
    <property type="entry name" value="CbbQ/NirQ/NorQ/GpvN"/>
</dbReference>
<dbReference type="SUPFAM" id="SSF52540">
    <property type="entry name" value="P-loop containing nucleoside triphosphate hydrolases"/>
    <property type="match status" value="1"/>
</dbReference>
<proteinExistence type="inferred from homology"/>
<dbReference type="EMBL" id="CP036299">
    <property type="protein sequence ID" value="QDV31077.1"/>
    <property type="molecule type" value="Genomic_DNA"/>
</dbReference>
<comment type="similarity">
    <text evidence="3">Belongs to the MoxR family.</text>
</comment>
<evidence type="ECO:0000313" key="7">
    <source>
        <dbReference type="EMBL" id="QDV31077.1"/>
    </source>
</evidence>
<dbReference type="PIRSF" id="PIRSF002849">
    <property type="entry name" value="AAA_ATPase_chaperone_MoxR_prd"/>
    <property type="match status" value="1"/>
</dbReference>
<reference evidence="7 8" key="1">
    <citation type="submission" date="2019-02" db="EMBL/GenBank/DDBJ databases">
        <title>Deep-cultivation of Planctomycetes and their phenomic and genomic characterization uncovers novel biology.</title>
        <authorList>
            <person name="Wiegand S."/>
            <person name="Jogler M."/>
            <person name="Boedeker C."/>
            <person name="Pinto D."/>
            <person name="Vollmers J."/>
            <person name="Rivas-Marin E."/>
            <person name="Kohn T."/>
            <person name="Peeters S.H."/>
            <person name="Heuer A."/>
            <person name="Rast P."/>
            <person name="Oberbeckmann S."/>
            <person name="Bunk B."/>
            <person name="Jeske O."/>
            <person name="Meyerdierks A."/>
            <person name="Storesund J.E."/>
            <person name="Kallscheuer N."/>
            <person name="Luecker S."/>
            <person name="Lage O.M."/>
            <person name="Pohl T."/>
            <person name="Merkel B.J."/>
            <person name="Hornburger P."/>
            <person name="Mueller R.-W."/>
            <person name="Bruemmer F."/>
            <person name="Labrenz M."/>
            <person name="Spormann A.M."/>
            <person name="Op den Camp H."/>
            <person name="Overmann J."/>
            <person name="Amann R."/>
            <person name="Jetten M.S.M."/>
            <person name="Mascher T."/>
            <person name="Medema M.H."/>
            <person name="Devos D.P."/>
            <person name="Kaster A.-K."/>
            <person name="Ovreas L."/>
            <person name="Rohde M."/>
            <person name="Galperin M.Y."/>
            <person name="Jogler C."/>
        </authorList>
    </citation>
    <scope>NUCLEOTIDE SEQUENCE [LARGE SCALE GENOMIC DNA]</scope>
    <source>
        <strain evidence="7 8">Spb1</strain>
    </source>
</reference>
<dbReference type="InterPro" id="IPR041628">
    <property type="entry name" value="ChlI/MoxR_AAA_lid"/>
</dbReference>
<dbReference type="Pfam" id="PF07726">
    <property type="entry name" value="AAA_3"/>
    <property type="match status" value="1"/>
</dbReference>
<dbReference type="Proteomes" id="UP000315349">
    <property type="component" value="Chromosome"/>
</dbReference>
<dbReference type="Pfam" id="PF17863">
    <property type="entry name" value="AAA_lid_2"/>
    <property type="match status" value="1"/>
</dbReference>
<evidence type="ECO:0000313" key="8">
    <source>
        <dbReference type="Proteomes" id="UP000315349"/>
    </source>
</evidence>
<protein>
    <submittedName>
        <fullName evidence="7">Holliday junction DNA helicase RuvB</fullName>
    </submittedName>
</protein>
<dbReference type="CDD" id="cd00009">
    <property type="entry name" value="AAA"/>
    <property type="match status" value="1"/>
</dbReference>
<dbReference type="RefSeq" id="WP_222423335.1">
    <property type="nucleotide sequence ID" value="NZ_CP036299.1"/>
</dbReference>
<keyword evidence="7" id="KW-0378">Hydrolase</keyword>
<evidence type="ECO:0000259" key="6">
    <source>
        <dbReference type="Pfam" id="PF17863"/>
    </source>
</evidence>
<dbReference type="Gene3D" id="3.40.50.300">
    <property type="entry name" value="P-loop containing nucleotide triphosphate hydrolases"/>
    <property type="match status" value="1"/>
</dbReference>
<keyword evidence="8" id="KW-1185">Reference proteome</keyword>